<dbReference type="PANTHER" id="PTHR44472">
    <property type="entry name" value="DDB1- AND CUL4-ASSOCIATED FACTOR 4-RELATED"/>
    <property type="match status" value="1"/>
</dbReference>
<feature type="repeat" description="WD" evidence="3">
    <location>
        <begin position="413"/>
        <end position="454"/>
    </location>
</feature>
<dbReference type="Pfam" id="PF00400">
    <property type="entry name" value="WD40"/>
    <property type="match status" value="2"/>
</dbReference>
<dbReference type="InterPro" id="IPR036322">
    <property type="entry name" value="WD40_repeat_dom_sf"/>
</dbReference>
<evidence type="ECO:0000256" key="3">
    <source>
        <dbReference type="PROSITE-ProRule" id="PRU00221"/>
    </source>
</evidence>
<accession>F4PVF6</accession>
<dbReference type="PROSITE" id="PS50082">
    <property type="entry name" value="WD_REPEATS_2"/>
    <property type="match status" value="2"/>
</dbReference>
<evidence type="ECO:0008006" key="8">
    <source>
        <dbReference type="Google" id="ProtNLM"/>
    </source>
</evidence>
<dbReference type="PANTHER" id="PTHR44472:SF1">
    <property type="entry name" value="DDB1 AND CUL4 ASSOCIATED FACTOR 4"/>
    <property type="match status" value="1"/>
</dbReference>
<dbReference type="EMBL" id="GL883013">
    <property type="protein sequence ID" value="EGG19970.1"/>
    <property type="molecule type" value="Genomic_DNA"/>
</dbReference>
<name>F4PVF6_CACFS</name>
<dbReference type="OrthoDB" id="128867at2759"/>
<feature type="compositionally biased region" description="Low complexity" evidence="5">
    <location>
        <begin position="266"/>
        <end position="282"/>
    </location>
</feature>
<feature type="compositionally biased region" description="Acidic residues" evidence="5">
    <location>
        <begin position="163"/>
        <end position="177"/>
    </location>
</feature>
<evidence type="ECO:0000256" key="4">
    <source>
        <dbReference type="SAM" id="Coils"/>
    </source>
</evidence>
<dbReference type="RefSeq" id="XP_004366953.1">
    <property type="nucleotide sequence ID" value="XM_004366896.1"/>
</dbReference>
<sequence>MNRRSNSFDTPPIPRRAGGSNNSNNNSNNSNSTTNHNNSNNNNHSKINEKKRKVSSIQSDSSTTTTITTSNGKMIEEIPGYYYDQEKDRHFKITRENRKQAEAAMKQLKISTGQLEEKKEYKNDKERLNGCVAFNSLLLKRELFGTKKCLSCKLKELYIMDNDDEKDKDKEEEEEDGQQQQQQQQQPLQFKFLNTSEFSMIEPLMQTISINNNNNNGQQPSDKISVASGLICTNHRTGSLGTFWIGVENQKQQQQQQISSDDDDQQSTTSSISSSSSSSHNLNSSNYNIVNSSSFTFSLLDQTKPIPSSRNKLSLFLNYTTEKSSNSLISSIRSFQGQGVAISYLGGEGCNGSIKVLSPFDHDQIFSFELEHRQSAWTVEWHPSGQVLAVGGSGTIYLVDALRGGGGQPLKSLFVSKSDIFSLDFNSSGQLLASGSRDGKLRLFDIRLPEAISTTTTTTTTPTTTTTLQFNQKKNPKEKDIKSIVNSPICSLKFLPQDDNYLIVSTMNGKMVKWDRRVGKQVIEYQHHVNSHSLLRVSVSSDNQFMASGGEDKCIRLWDLNNGHLLRTLGPFNSIVQSTVIVNNWFDEYSNMCVLGNTNDISYPSTINQNSLLNPFDQISSLDQSGQRQRQEENNSIDNNNNNNNRGYYYEPVLCFNPAGSIKSNQGAHFDQSVLIQLQLQQQQLHLKV</sequence>
<evidence type="ECO:0000256" key="5">
    <source>
        <dbReference type="SAM" id="MobiDB-lite"/>
    </source>
</evidence>
<evidence type="ECO:0000313" key="6">
    <source>
        <dbReference type="EMBL" id="EGG19970.1"/>
    </source>
</evidence>
<dbReference type="STRING" id="1054147.F4PVF6"/>
<organism evidence="6 7">
    <name type="scientific">Cavenderia fasciculata</name>
    <name type="common">Slime mold</name>
    <name type="synonym">Dictyostelium fasciculatum</name>
    <dbReference type="NCBI Taxonomy" id="261658"/>
    <lineage>
        <taxon>Eukaryota</taxon>
        <taxon>Amoebozoa</taxon>
        <taxon>Evosea</taxon>
        <taxon>Eumycetozoa</taxon>
        <taxon>Dictyostelia</taxon>
        <taxon>Acytosteliales</taxon>
        <taxon>Cavenderiaceae</taxon>
        <taxon>Cavenderia</taxon>
    </lineage>
</organism>
<dbReference type="AlphaFoldDB" id="F4PVF6"/>
<dbReference type="SMART" id="SM00320">
    <property type="entry name" value="WD40"/>
    <property type="match status" value="4"/>
</dbReference>
<dbReference type="InterPro" id="IPR052254">
    <property type="entry name" value="CUL4-DDB1_E3_ligase_receptor"/>
</dbReference>
<dbReference type="PROSITE" id="PS50294">
    <property type="entry name" value="WD_REPEATS_REGION"/>
    <property type="match status" value="1"/>
</dbReference>
<gene>
    <name evidence="6" type="ORF">DFA_07081</name>
</gene>
<dbReference type="OMA" id="ITIDWIN"/>
<feature type="region of interest" description="Disordered" evidence="5">
    <location>
        <begin position="163"/>
        <end position="187"/>
    </location>
</feature>
<feature type="compositionally biased region" description="Low complexity" evidence="5">
    <location>
        <begin position="634"/>
        <end position="644"/>
    </location>
</feature>
<dbReference type="KEGG" id="dfa:DFA_07081"/>
<dbReference type="InterPro" id="IPR019775">
    <property type="entry name" value="WD40_repeat_CS"/>
</dbReference>
<keyword evidence="4" id="KW-0175">Coiled coil</keyword>
<proteinExistence type="predicted"/>
<feature type="region of interest" description="Disordered" evidence="5">
    <location>
        <begin position="622"/>
        <end position="644"/>
    </location>
</feature>
<evidence type="ECO:0000313" key="7">
    <source>
        <dbReference type="Proteomes" id="UP000007797"/>
    </source>
</evidence>
<protein>
    <recommendedName>
        <fullName evidence="8">WD40 repeat-containing protein</fullName>
    </recommendedName>
</protein>
<dbReference type="InterPro" id="IPR015943">
    <property type="entry name" value="WD40/YVTN_repeat-like_dom_sf"/>
</dbReference>
<feature type="compositionally biased region" description="Low complexity" evidence="5">
    <location>
        <begin position="55"/>
        <end position="70"/>
    </location>
</feature>
<keyword evidence="1 3" id="KW-0853">WD repeat</keyword>
<dbReference type="Proteomes" id="UP000007797">
    <property type="component" value="Unassembled WGS sequence"/>
</dbReference>
<dbReference type="PROSITE" id="PS00678">
    <property type="entry name" value="WD_REPEATS_1"/>
    <property type="match status" value="1"/>
</dbReference>
<feature type="region of interest" description="Disordered" evidence="5">
    <location>
        <begin position="251"/>
        <end position="282"/>
    </location>
</feature>
<dbReference type="GeneID" id="14872138"/>
<keyword evidence="2" id="KW-0677">Repeat</keyword>
<dbReference type="InterPro" id="IPR001680">
    <property type="entry name" value="WD40_rpt"/>
</dbReference>
<keyword evidence="7" id="KW-1185">Reference proteome</keyword>
<evidence type="ECO:0000256" key="2">
    <source>
        <dbReference type="ARBA" id="ARBA00022737"/>
    </source>
</evidence>
<evidence type="ECO:0000256" key="1">
    <source>
        <dbReference type="ARBA" id="ARBA00022574"/>
    </source>
</evidence>
<reference evidence="7" key="1">
    <citation type="journal article" date="2011" name="Genome Res.">
        <title>Phylogeny-wide analysis of social amoeba genomes highlights ancient origins for complex intercellular communication.</title>
        <authorList>
            <person name="Heidel A.J."/>
            <person name="Lawal H.M."/>
            <person name="Felder M."/>
            <person name="Schilde C."/>
            <person name="Helps N.R."/>
            <person name="Tunggal B."/>
            <person name="Rivero F."/>
            <person name="John U."/>
            <person name="Schleicher M."/>
            <person name="Eichinger L."/>
            <person name="Platzer M."/>
            <person name="Noegel A.A."/>
            <person name="Schaap P."/>
            <person name="Gloeckner G."/>
        </authorList>
    </citation>
    <scope>NUCLEOTIDE SEQUENCE [LARGE SCALE GENOMIC DNA]</scope>
    <source>
        <strain evidence="7">SH3</strain>
    </source>
</reference>
<dbReference type="SUPFAM" id="SSF50978">
    <property type="entry name" value="WD40 repeat-like"/>
    <property type="match status" value="1"/>
</dbReference>
<feature type="coiled-coil region" evidence="4">
    <location>
        <begin position="91"/>
        <end position="118"/>
    </location>
</feature>
<feature type="region of interest" description="Disordered" evidence="5">
    <location>
        <begin position="1"/>
        <end position="71"/>
    </location>
</feature>
<feature type="repeat" description="WD" evidence="3">
    <location>
        <begin position="527"/>
        <end position="568"/>
    </location>
</feature>
<dbReference type="Pfam" id="PF23761">
    <property type="entry name" value="Beta-prop_DCAF4"/>
    <property type="match status" value="1"/>
</dbReference>
<feature type="compositionally biased region" description="Low complexity" evidence="5">
    <location>
        <begin position="20"/>
        <end position="45"/>
    </location>
</feature>
<dbReference type="Gene3D" id="2.130.10.10">
    <property type="entry name" value="YVTN repeat-like/Quinoprotein amine dehydrogenase"/>
    <property type="match status" value="2"/>
</dbReference>